<dbReference type="Pfam" id="PF00293">
    <property type="entry name" value="NUDIX"/>
    <property type="match status" value="1"/>
</dbReference>
<evidence type="ECO:0000313" key="2">
    <source>
        <dbReference type="EMBL" id="CAB9520931.1"/>
    </source>
</evidence>
<dbReference type="AlphaFoldDB" id="A0A9N8HP59"/>
<evidence type="ECO:0000313" key="3">
    <source>
        <dbReference type="Proteomes" id="UP001153069"/>
    </source>
</evidence>
<keyword evidence="2" id="KW-0378">Hydrolase</keyword>
<gene>
    <name evidence="2" type="ORF">SEMRO_1147_G246390.1</name>
</gene>
<dbReference type="Proteomes" id="UP001153069">
    <property type="component" value="Unassembled WGS sequence"/>
</dbReference>
<dbReference type="GO" id="GO:0016787">
    <property type="term" value="F:hydrolase activity"/>
    <property type="evidence" value="ECO:0007669"/>
    <property type="project" value="UniProtKB-KW"/>
</dbReference>
<reference evidence="2" key="1">
    <citation type="submission" date="2020-06" db="EMBL/GenBank/DDBJ databases">
        <authorList>
            <consortium name="Plant Systems Biology data submission"/>
        </authorList>
    </citation>
    <scope>NUCLEOTIDE SEQUENCE</scope>
    <source>
        <strain evidence="2">D6</strain>
    </source>
</reference>
<dbReference type="EMBL" id="CAICTM010001145">
    <property type="protein sequence ID" value="CAB9520931.1"/>
    <property type="molecule type" value="Genomic_DNA"/>
</dbReference>
<dbReference type="CDD" id="cd03676">
    <property type="entry name" value="NUDIX_Tnr3_like"/>
    <property type="match status" value="1"/>
</dbReference>
<dbReference type="InterPro" id="IPR000086">
    <property type="entry name" value="NUDIX_hydrolase_dom"/>
</dbReference>
<name>A0A9N8HP59_9STRA</name>
<organism evidence="2 3">
    <name type="scientific">Seminavis robusta</name>
    <dbReference type="NCBI Taxonomy" id="568900"/>
    <lineage>
        <taxon>Eukaryota</taxon>
        <taxon>Sar</taxon>
        <taxon>Stramenopiles</taxon>
        <taxon>Ochrophyta</taxon>
        <taxon>Bacillariophyta</taxon>
        <taxon>Bacillariophyceae</taxon>
        <taxon>Bacillariophycidae</taxon>
        <taxon>Naviculales</taxon>
        <taxon>Naviculaceae</taxon>
        <taxon>Seminavis</taxon>
    </lineage>
</organism>
<dbReference type="SUPFAM" id="SSF55811">
    <property type="entry name" value="Nudix"/>
    <property type="match status" value="1"/>
</dbReference>
<accession>A0A9N8HP59</accession>
<proteinExistence type="predicted"/>
<feature type="domain" description="Nudix hydrolase" evidence="1">
    <location>
        <begin position="173"/>
        <end position="288"/>
    </location>
</feature>
<evidence type="ECO:0000259" key="1">
    <source>
        <dbReference type="Pfam" id="PF00293"/>
    </source>
</evidence>
<dbReference type="OrthoDB" id="10261522at2759"/>
<comment type="caution">
    <text evidence="2">The sequence shown here is derived from an EMBL/GenBank/DDBJ whole genome shotgun (WGS) entry which is preliminary data.</text>
</comment>
<dbReference type="Gene3D" id="3.90.79.10">
    <property type="entry name" value="Nucleoside Triphosphate Pyrophosphohydrolase"/>
    <property type="match status" value="1"/>
</dbReference>
<dbReference type="InterPro" id="IPR015797">
    <property type="entry name" value="NUDIX_hydrolase-like_dom_sf"/>
</dbReference>
<protein>
    <submittedName>
        <fullName evidence="2">Nudix hydrolase</fullName>
    </submittedName>
</protein>
<keyword evidence="3" id="KW-1185">Reference proteome</keyword>
<sequence>MKLLDRIRNLDASRRVDVVSKYIPVLLVEHTCNLMDTQTKTMIGHIHTDLIETLRDRLEENLPHNSKSVFRLPKPAFIEETTTLTRIRNRYFGLVVDKSPTQPLADARTAALERFTNLLLDCKVISNLHSDRYPITDPTIAGHGEILATVNRNAAPYLGVTSIGVHLLCYVKTNDTVSLWLAQRAANKSHHALLWDPTVAGGQPASMGLFDNVIKEAGEEAGIPSELVARNAVATGCLSQMTCKPDGTCMKQSLYYTWDMQVPNDFVPEAADGEVAQFELCSAEQLEYDVREGTRLRPAMILVVTDFLIRHGIIAPDKEPDYANILAAMHQEQLVFEYADKGEGCM</sequence>